<gene>
    <name evidence="3" type="ORF">JZY06_01425</name>
</gene>
<organism evidence="3 4">
    <name type="scientific">Corynebacterium mendelii</name>
    <dbReference type="NCBI Taxonomy" id="2765362"/>
    <lineage>
        <taxon>Bacteria</taxon>
        <taxon>Bacillati</taxon>
        <taxon>Actinomycetota</taxon>
        <taxon>Actinomycetes</taxon>
        <taxon>Mycobacteriales</taxon>
        <taxon>Corynebacteriaceae</taxon>
        <taxon>Corynebacterium</taxon>
    </lineage>
</organism>
<keyword evidence="4" id="KW-1185">Reference proteome</keyword>
<dbReference type="EMBL" id="JAFLEQ010000003">
    <property type="protein sequence ID" value="MBN9643297.1"/>
    <property type="molecule type" value="Genomic_DNA"/>
</dbReference>
<accession>A0A939IX49</accession>
<evidence type="ECO:0000313" key="4">
    <source>
        <dbReference type="Proteomes" id="UP000664332"/>
    </source>
</evidence>
<dbReference type="InterPro" id="IPR011008">
    <property type="entry name" value="Dimeric_a/b-barrel"/>
</dbReference>
<dbReference type="InterPro" id="IPR005545">
    <property type="entry name" value="YCII"/>
</dbReference>
<dbReference type="Proteomes" id="UP000664332">
    <property type="component" value="Unassembled WGS sequence"/>
</dbReference>
<protein>
    <recommendedName>
        <fullName evidence="2">YCII-related domain-containing protein</fullName>
    </recommendedName>
</protein>
<dbReference type="SUPFAM" id="SSF54909">
    <property type="entry name" value="Dimeric alpha+beta barrel"/>
    <property type="match status" value="1"/>
</dbReference>
<dbReference type="RefSeq" id="WP_207117835.1">
    <property type="nucleotide sequence ID" value="NZ_JAFLEQ010000003.1"/>
</dbReference>
<evidence type="ECO:0000313" key="3">
    <source>
        <dbReference type="EMBL" id="MBN9643297.1"/>
    </source>
</evidence>
<feature type="domain" description="YCII-related" evidence="2">
    <location>
        <begin position="4"/>
        <end position="89"/>
    </location>
</feature>
<comment type="similarity">
    <text evidence="1">Belongs to the YciI family.</text>
</comment>
<proteinExistence type="inferred from homology"/>
<sequence>MSVFAVFYTYDPASDLIAQHRPEHREFLAMLKADGMLVGSGPFTDEEGGALIVLRVDDDSTVADVEKLMDDDPFKKRGAITGRTIRPWNPVLNIWNS</sequence>
<evidence type="ECO:0000256" key="1">
    <source>
        <dbReference type="ARBA" id="ARBA00007689"/>
    </source>
</evidence>
<evidence type="ECO:0000259" key="2">
    <source>
        <dbReference type="Pfam" id="PF03795"/>
    </source>
</evidence>
<dbReference type="Gene3D" id="3.30.70.1060">
    <property type="entry name" value="Dimeric alpha+beta barrel"/>
    <property type="match status" value="1"/>
</dbReference>
<dbReference type="AlphaFoldDB" id="A0A939IX49"/>
<reference evidence="3" key="1">
    <citation type="submission" date="2021-03" db="EMBL/GenBank/DDBJ databases">
        <authorList>
            <person name="Sun Q."/>
        </authorList>
    </citation>
    <scope>NUCLEOTIDE SEQUENCE</scope>
    <source>
        <strain evidence="3">CCM 8862</strain>
    </source>
</reference>
<comment type="caution">
    <text evidence="3">The sequence shown here is derived from an EMBL/GenBank/DDBJ whole genome shotgun (WGS) entry which is preliminary data.</text>
</comment>
<name>A0A939IX49_9CORY</name>
<dbReference type="Pfam" id="PF03795">
    <property type="entry name" value="YCII"/>
    <property type="match status" value="1"/>
</dbReference>